<keyword evidence="2" id="KW-1185">Reference proteome</keyword>
<sequence length="58" mass="6662">MASKLRVVTLFFPILSLGFSQYSVFTSYFEFASFSARLDHFMLPTPTTIRVSLHLKTL</sequence>
<gene>
    <name evidence="1" type="ORF">QWZ16_09330</name>
</gene>
<evidence type="ECO:0000313" key="2">
    <source>
        <dbReference type="Proteomes" id="UP001238540"/>
    </source>
</evidence>
<name>A0ABT8BU36_9VIBR</name>
<reference evidence="2" key="1">
    <citation type="journal article" date="2019" name="Int. J. Syst. Evol. Microbiol.">
        <title>The Global Catalogue of Microorganisms (GCM) 10K type strain sequencing project: providing services to taxonomists for standard genome sequencing and annotation.</title>
        <authorList>
            <consortium name="The Broad Institute Genomics Platform"/>
            <consortium name="The Broad Institute Genome Sequencing Center for Infectious Disease"/>
            <person name="Wu L."/>
            <person name="Ma J."/>
        </authorList>
    </citation>
    <scope>NUCLEOTIDE SEQUENCE [LARGE SCALE GENOMIC DNA]</scope>
    <source>
        <strain evidence="2">CECT 7398</strain>
    </source>
</reference>
<proteinExistence type="predicted"/>
<dbReference type="EMBL" id="JAUFQC010000001">
    <property type="protein sequence ID" value="MDN3609899.1"/>
    <property type="molecule type" value="Genomic_DNA"/>
</dbReference>
<dbReference type="RefSeq" id="WP_170883585.1">
    <property type="nucleotide sequence ID" value="NZ_JABEYA020000012.1"/>
</dbReference>
<dbReference type="Proteomes" id="UP001238540">
    <property type="component" value="Unassembled WGS sequence"/>
</dbReference>
<comment type="caution">
    <text evidence="1">The sequence shown here is derived from an EMBL/GenBank/DDBJ whole genome shotgun (WGS) entry which is preliminary data.</text>
</comment>
<protein>
    <submittedName>
        <fullName evidence="1">Uncharacterized protein</fullName>
    </submittedName>
</protein>
<accession>A0ABT8BU36</accession>
<evidence type="ECO:0000313" key="1">
    <source>
        <dbReference type="EMBL" id="MDN3609899.1"/>
    </source>
</evidence>
<organism evidence="1 2">
    <name type="scientific">Vibrio ostreicida</name>
    <dbReference type="NCBI Taxonomy" id="526588"/>
    <lineage>
        <taxon>Bacteria</taxon>
        <taxon>Pseudomonadati</taxon>
        <taxon>Pseudomonadota</taxon>
        <taxon>Gammaproteobacteria</taxon>
        <taxon>Vibrionales</taxon>
        <taxon>Vibrionaceae</taxon>
        <taxon>Vibrio</taxon>
    </lineage>
</organism>